<proteinExistence type="predicted"/>
<evidence type="ECO:0000313" key="2">
    <source>
        <dbReference type="Proteomes" id="UP000032749"/>
    </source>
</evidence>
<reference evidence="1 2" key="1">
    <citation type="journal article" date="2013" name="Nat. Commun.">
        <title>Genome sequence and functional genomic analysis of the oil-degrading bacterium Oleispira antarctica.</title>
        <authorList>
            <person name="Kube M."/>
            <person name="Chernikova T.N."/>
            <person name="Al-Ramahi Y."/>
            <person name="Beloqui A."/>
            <person name="Lopez-Cortez N."/>
            <person name="Guazzaroni M.E."/>
            <person name="Heipieper H.J."/>
            <person name="Klages S."/>
            <person name="Kotsyurbenko O.R."/>
            <person name="Langer I."/>
            <person name="Nechitaylo T.Y."/>
            <person name="Lunsdorf H."/>
            <person name="Fernandez M."/>
            <person name="Juarez S."/>
            <person name="Ciordia S."/>
            <person name="Singer A."/>
            <person name="Kagan O."/>
            <person name="Egorova O."/>
            <person name="Petit P.A."/>
            <person name="Stogios P."/>
            <person name="Kim Y."/>
            <person name="Tchigvintsev A."/>
            <person name="Flick R."/>
            <person name="Denaro R."/>
            <person name="Genovese M."/>
            <person name="Albar J.P."/>
            <person name="Reva O.N."/>
            <person name="Martinez-Gomariz M."/>
            <person name="Tran H."/>
            <person name="Ferrer M."/>
            <person name="Savchenko A."/>
            <person name="Yakunin A.F."/>
            <person name="Yakimov M.M."/>
            <person name="Golyshina O.V."/>
            <person name="Reinhardt R."/>
            <person name="Golyshin P.N."/>
        </authorList>
    </citation>
    <scope>NUCLEOTIDE SEQUENCE [LARGE SCALE GENOMIC DNA]</scope>
</reference>
<name>R4YQE7_OLEAN</name>
<accession>R4YQE7</accession>
<keyword evidence="2" id="KW-1185">Reference proteome</keyword>
<protein>
    <submittedName>
        <fullName evidence="1">Uncharacterized protein</fullName>
    </submittedName>
</protein>
<dbReference type="PATRIC" id="fig|698738.3.peg.3374"/>
<dbReference type="KEGG" id="oai:OLEAN_C32450"/>
<organism evidence="1 2">
    <name type="scientific">Oleispira antarctica RB-8</name>
    <dbReference type="NCBI Taxonomy" id="698738"/>
    <lineage>
        <taxon>Bacteria</taxon>
        <taxon>Pseudomonadati</taxon>
        <taxon>Pseudomonadota</taxon>
        <taxon>Gammaproteobacteria</taxon>
        <taxon>Oceanospirillales</taxon>
        <taxon>Oceanospirillaceae</taxon>
        <taxon>Oleispira</taxon>
    </lineage>
</organism>
<sequence length="335" mass="38695">MLNIETLLDGEKALANAPKAVLADGRFCIPQHYLSYQHSLSSVEQLLLDIDFDPRYPIFASQDETGIYVQVGIIGVDNYKSNTNSQEKVVYGRKWRVEPQLPSSEIIQTVFLALKKAREHEIRELFRLEHNNKMTTPFNNHHDLPLLTNSRERLQPTASKAQALFCTEIEKILKTIRYDGMQFELLSFLLRPTGEYLVELKLLPQAGDQLAELTGTEYISFMLAKPTINYFTHQLMQHLIQLSDRYIDEQFRYRGFNRFSWENEVSAIAQLSTEVRQLHKSADLDGFNQHWQQSNYETDRSRIPVVSSGALWSKLKNQLDSFSPIASTLPINNRL</sequence>
<gene>
    <name evidence="1" type="ORF">OLEAN_C32450</name>
</gene>
<dbReference type="HOGENOM" id="CLU_828573_0_0_6"/>
<dbReference type="AlphaFoldDB" id="R4YQE7"/>
<dbReference type="Proteomes" id="UP000032749">
    <property type="component" value="Chromosome"/>
</dbReference>
<dbReference type="EMBL" id="FO203512">
    <property type="protein sequence ID" value="CCK77421.1"/>
    <property type="molecule type" value="Genomic_DNA"/>
</dbReference>
<evidence type="ECO:0000313" key="1">
    <source>
        <dbReference type="EMBL" id="CCK77421.1"/>
    </source>
</evidence>